<dbReference type="EMBL" id="CP003098">
    <property type="protein sequence ID" value="AET31914.1"/>
    <property type="molecule type" value="Genomic_DNA"/>
</dbReference>
<protein>
    <submittedName>
        <fullName evidence="1">Uncharacterized protein</fullName>
    </submittedName>
</protein>
<evidence type="ECO:0000313" key="1">
    <source>
        <dbReference type="EMBL" id="AET31914.1"/>
    </source>
</evidence>
<dbReference type="eggNOG" id="arCOG07748">
    <property type="taxonomic scope" value="Archaea"/>
</dbReference>
<dbReference type="OrthoDB" id="28670at2157"/>
<dbReference type="GeneID" id="11594725"/>
<dbReference type="BioCyc" id="PSP1104324:GJSN-449-MONOMER"/>
<name>G7VGT1_9CREN</name>
<organism evidence="1 2">
    <name type="scientific">Pyrobaculum ferrireducens</name>
    <dbReference type="NCBI Taxonomy" id="1104324"/>
    <lineage>
        <taxon>Archaea</taxon>
        <taxon>Thermoproteota</taxon>
        <taxon>Thermoprotei</taxon>
        <taxon>Thermoproteales</taxon>
        <taxon>Thermoproteaceae</taxon>
        <taxon>Pyrobaculum</taxon>
    </lineage>
</organism>
<dbReference type="RefSeq" id="WP_014287742.1">
    <property type="nucleotide sequence ID" value="NC_016645.1"/>
</dbReference>
<keyword evidence="2" id="KW-1185">Reference proteome</keyword>
<gene>
    <name evidence="1" type="ORF">P186_0460</name>
</gene>
<evidence type="ECO:0000313" key="2">
    <source>
        <dbReference type="Proteomes" id="UP000005867"/>
    </source>
</evidence>
<dbReference type="AlphaFoldDB" id="G7VGT1"/>
<reference evidence="1 2" key="1">
    <citation type="journal article" date="2012" name="J. Bacteriol.">
        <title>Complete genome sequence of strain 1860, a crenarchaeon of the genus pyrobaculum able to grow with various electron acceptors.</title>
        <authorList>
            <person name="Mardanov A.V."/>
            <person name="Gumerov V.M."/>
            <person name="Slobodkina G.B."/>
            <person name="Beletsky A.V."/>
            <person name="Bonch-Osmolovskaya E.A."/>
            <person name="Ravin N.V."/>
            <person name="Skryabin K.G."/>
        </authorList>
    </citation>
    <scope>NUCLEOTIDE SEQUENCE [LARGE SCALE GENOMIC DNA]</scope>
    <source>
        <strain evidence="1 2">1860</strain>
    </source>
</reference>
<proteinExistence type="predicted"/>
<dbReference type="HOGENOM" id="CLU_181986_0_0_2"/>
<dbReference type="KEGG" id="pyr:P186_0460"/>
<dbReference type="STRING" id="1104324.P186_0460"/>
<dbReference type="Proteomes" id="UP000005867">
    <property type="component" value="Chromosome"/>
</dbReference>
<accession>G7VGT1</accession>
<sequence>MTSADRDVLARAALLMLEELALRRDGKAKLRYWKTYRMAVFWLGRGVADGIVAKLAEGGYIKVEGRYVVLVKRFTHGRSLNSILKEVYNLFATGTRR</sequence>